<feature type="domain" description="Ubiquitin-like" evidence="3">
    <location>
        <begin position="565"/>
        <end position="639"/>
    </location>
</feature>
<dbReference type="EMBL" id="CAJVCH010571263">
    <property type="protein sequence ID" value="CAG7837045.1"/>
    <property type="molecule type" value="Genomic_DNA"/>
</dbReference>
<dbReference type="GO" id="GO:0005654">
    <property type="term" value="C:nucleoplasm"/>
    <property type="evidence" value="ECO:0007669"/>
    <property type="project" value="TreeGrafter"/>
</dbReference>
<dbReference type="PROSITE" id="PS50053">
    <property type="entry name" value="UBIQUITIN_2"/>
    <property type="match status" value="1"/>
</dbReference>
<evidence type="ECO:0000256" key="2">
    <source>
        <dbReference type="SAM" id="Phobius"/>
    </source>
</evidence>
<proteinExistence type="predicted"/>
<dbReference type="GO" id="GO:0031593">
    <property type="term" value="F:polyubiquitin modification-dependent protein binding"/>
    <property type="evidence" value="ECO:0007669"/>
    <property type="project" value="TreeGrafter"/>
</dbReference>
<feature type="compositionally biased region" description="Acidic residues" evidence="1">
    <location>
        <begin position="647"/>
        <end position="661"/>
    </location>
</feature>
<dbReference type="AlphaFoldDB" id="A0A8J2PTY0"/>
<evidence type="ECO:0000313" key="5">
    <source>
        <dbReference type="Proteomes" id="UP000708208"/>
    </source>
</evidence>
<evidence type="ECO:0000256" key="1">
    <source>
        <dbReference type="SAM" id="MobiDB-lite"/>
    </source>
</evidence>
<dbReference type="GO" id="GO:0043130">
    <property type="term" value="F:ubiquitin binding"/>
    <property type="evidence" value="ECO:0007669"/>
    <property type="project" value="TreeGrafter"/>
</dbReference>
<keyword evidence="5" id="KW-1185">Reference proteome</keyword>
<dbReference type="OrthoDB" id="10016665at2759"/>
<sequence length="717" mass="82951">MKITPTIQSFVFKDKRNKDETFQFQGRLLFCWPYKWEKDIHIWQELIDNLKSDISDYFARRINPLGLIRLKALIEDSIVLGLFSTPSAWRKSALEDPLTYKKCLLYCAYVVVLYCLDDKGEKFNGNLFHGIYFKNMGYLFQQLFRLDFESTDLIEQDPFFVNLQEVPGFQSTFIYLMFDIVQDMKSTFCLTPSKMNYLAKAVRSQFEFKTWFRSTKMSHNLQKDLRDELRGITVGYDVLTEFWMVLDGIFPGESIRSSVYWNRMLRNARRLCYMVNDIFSLPKEYEEFKTGSRMDNGILLSMEVEQLTINKALEIKIQEHNHLLKSFYDDAKCLLQDQTFLFDQSKEDQELFFVMLECLGTTLSHIEVIFVVILTFLVFGLPFTIFSSKKKTSKMVSATHSKLKKWDGMRRTMPAQISTDHVVKIPRFGTTFSIRAVEKSGETTKVPIFPSNKPNKFLAVFETDDVDFEIVVDNRKCGSRHVIYELKVHNKIANIVVDKSRSCNFRALEKNGRKIHFLRGSSEEGETCVATFASKHDLAFKEASRILSQLQFEVGYSNPISDKAMGVVINGFTETFVLEVLPTNTVNDLKTKIEKCQGIKVSEQRLIFEGKLLTDNTALMDYEIKDQSVVYVIRKLQGGNGTRDSTSEEEIYSESDSDSTDDLPRQGRSNMGKRGVIVFGDPSDQTFVKFPCDKDESMGVSKFVIEVRRANRFGFYD</sequence>
<protein>
    <recommendedName>
        <fullName evidence="3">Ubiquitin-like domain-containing protein</fullName>
    </recommendedName>
</protein>
<gene>
    <name evidence="4" type="ORF">AFUS01_LOCUS46216</name>
</gene>
<dbReference type="Proteomes" id="UP000708208">
    <property type="component" value="Unassembled WGS sequence"/>
</dbReference>
<dbReference type="GO" id="GO:0043161">
    <property type="term" value="P:proteasome-mediated ubiquitin-dependent protein catabolic process"/>
    <property type="evidence" value="ECO:0007669"/>
    <property type="project" value="TreeGrafter"/>
</dbReference>
<dbReference type="SMART" id="SM00213">
    <property type="entry name" value="UBQ"/>
    <property type="match status" value="1"/>
</dbReference>
<dbReference type="GO" id="GO:0005829">
    <property type="term" value="C:cytosol"/>
    <property type="evidence" value="ECO:0007669"/>
    <property type="project" value="TreeGrafter"/>
</dbReference>
<dbReference type="Pfam" id="PF00240">
    <property type="entry name" value="ubiquitin"/>
    <property type="match status" value="1"/>
</dbReference>
<keyword evidence="2" id="KW-0472">Membrane</keyword>
<organism evidence="4 5">
    <name type="scientific">Allacma fusca</name>
    <dbReference type="NCBI Taxonomy" id="39272"/>
    <lineage>
        <taxon>Eukaryota</taxon>
        <taxon>Metazoa</taxon>
        <taxon>Ecdysozoa</taxon>
        <taxon>Arthropoda</taxon>
        <taxon>Hexapoda</taxon>
        <taxon>Collembola</taxon>
        <taxon>Symphypleona</taxon>
        <taxon>Sminthuridae</taxon>
        <taxon>Allacma</taxon>
    </lineage>
</organism>
<feature type="region of interest" description="Disordered" evidence="1">
    <location>
        <begin position="639"/>
        <end position="674"/>
    </location>
</feature>
<keyword evidence="2" id="KW-0812">Transmembrane</keyword>
<dbReference type="Pfam" id="PF19086">
    <property type="entry name" value="Terpene_syn_C_2"/>
    <property type="match status" value="1"/>
</dbReference>
<comment type="caution">
    <text evidence="4">The sequence shown here is derived from an EMBL/GenBank/DDBJ whole genome shotgun (WGS) entry which is preliminary data.</text>
</comment>
<name>A0A8J2PTY0_9HEXA</name>
<keyword evidence="2" id="KW-1133">Transmembrane helix</keyword>
<dbReference type="PANTHER" id="PTHR10621">
    <property type="entry name" value="UV EXCISION REPAIR PROTEIN RAD23"/>
    <property type="match status" value="1"/>
</dbReference>
<evidence type="ECO:0000259" key="3">
    <source>
        <dbReference type="PROSITE" id="PS50053"/>
    </source>
</evidence>
<feature type="transmembrane region" description="Helical" evidence="2">
    <location>
        <begin position="368"/>
        <end position="386"/>
    </location>
</feature>
<dbReference type="CDD" id="cd17039">
    <property type="entry name" value="Ubl_ubiquitin_like"/>
    <property type="match status" value="1"/>
</dbReference>
<accession>A0A8J2PTY0</accession>
<dbReference type="InterPro" id="IPR000626">
    <property type="entry name" value="Ubiquitin-like_dom"/>
</dbReference>
<dbReference type="GO" id="GO:0070628">
    <property type="term" value="F:proteasome binding"/>
    <property type="evidence" value="ECO:0007669"/>
    <property type="project" value="TreeGrafter"/>
</dbReference>
<reference evidence="4" key="1">
    <citation type="submission" date="2021-06" db="EMBL/GenBank/DDBJ databases">
        <authorList>
            <person name="Hodson N. C."/>
            <person name="Mongue J. A."/>
            <person name="Jaron S. K."/>
        </authorList>
    </citation>
    <scope>NUCLEOTIDE SEQUENCE</scope>
</reference>
<evidence type="ECO:0000313" key="4">
    <source>
        <dbReference type="EMBL" id="CAG7837045.1"/>
    </source>
</evidence>
<dbReference type="PANTHER" id="PTHR10621:SF0">
    <property type="entry name" value="UV EXCISION REPAIR PROTEIN RAD23"/>
    <property type="match status" value="1"/>
</dbReference>